<feature type="region of interest" description="Disordered" evidence="1">
    <location>
        <begin position="251"/>
        <end position="293"/>
    </location>
</feature>
<dbReference type="Pfam" id="PF06075">
    <property type="entry name" value="DUF936"/>
    <property type="match status" value="1"/>
</dbReference>
<dbReference type="PANTHER" id="PTHR31928">
    <property type="entry name" value="EXPRESSED PROTEIN"/>
    <property type="match status" value="1"/>
</dbReference>
<sequence length="615" mass="68278">MASLTPGVLSKLLQNAGNKDARVTGEHRHALLQVIEIVPCFSHNNQDPWQSIGYFLKLSDSLYSAYVSVPQNDADLICGDKVQLGQFVYVTRLDSVSKTESSVPVVQGLNPVPKRRVCIGNTNELLHIGVKNPTVEFRKSVKNVNNNRNRNETRSIGLKKRDESVSVSMVKVKKKENVKVGVEMRRLSLDSSRRVWDHSPISTKNVASSGSYGSRFKFKSASNSPNIMLNEGPLPFLVVIDKRVSHKIDSPVKYPTSSISPLKSKNENLCPKSTSTPPRKSATNSPPNAGTVPSQLVKVPLNFKTWCDTSSTSWEDLPPSMCNLGKQVVSRRNVAFLAAVRSLEEASAADTVIQCMCVFAELCQSCGTLSAGLLVKQFLELHHSLQRARTVFDSLLAPHLEAKQISHSNIQYLVEDACKVPYKKNAISWVQAAMGTNLSKFNLFRTKEKNEVLNGENCYYALIDNSNEEMNSENSSAENKQNRVAQANPLSIATAKRLPSSKRNLVVAKSKDTTDKRDQSKESGLKEAASLVEKLLVASREWFLKYLEESLCNRFGLKSEDGSTEITCLLGQLKKVNHWLDNLVGGDKVDHRVEKLRKSLYQFLLEHVNFAIASS</sequence>
<dbReference type="InterPro" id="IPR049172">
    <property type="entry name" value="DUF6857_pln"/>
</dbReference>
<dbReference type="InterPro" id="IPR048297">
    <property type="entry name" value="DUF936_dom_pln"/>
</dbReference>
<keyword evidence="5" id="KW-1185">Reference proteome</keyword>
<name>A0A6A4N4C0_LUPAL</name>
<feature type="region of interest" description="Disordered" evidence="1">
    <location>
        <begin position="503"/>
        <end position="523"/>
    </location>
</feature>
<dbReference type="InterPro" id="IPR010341">
    <property type="entry name" value="DUF936_pln"/>
</dbReference>
<reference evidence="5" key="1">
    <citation type="journal article" date="2020" name="Nat. Commun.">
        <title>Genome sequence of the cluster root forming white lupin.</title>
        <authorList>
            <person name="Hufnagel B."/>
            <person name="Marques A."/>
            <person name="Soriano A."/>
            <person name="Marques L."/>
            <person name="Divol F."/>
            <person name="Doumas P."/>
            <person name="Sallet E."/>
            <person name="Mancinotti D."/>
            <person name="Carrere S."/>
            <person name="Marande W."/>
            <person name="Arribat S."/>
            <person name="Keller J."/>
            <person name="Huneau C."/>
            <person name="Blein T."/>
            <person name="Aime D."/>
            <person name="Laguerre M."/>
            <person name="Taylor J."/>
            <person name="Schubert V."/>
            <person name="Nelson M."/>
            <person name="Geu-Flores F."/>
            <person name="Crespi M."/>
            <person name="Gallardo-Guerrero K."/>
            <person name="Delaux P.-M."/>
            <person name="Salse J."/>
            <person name="Berges H."/>
            <person name="Guyot R."/>
            <person name="Gouzy J."/>
            <person name="Peret B."/>
        </authorList>
    </citation>
    <scope>NUCLEOTIDE SEQUENCE [LARGE SCALE GENOMIC DNA]</scope>
    <source>
        <strain evidence="5">cv. Amiga</strain>
    </source>
</reference>
<evidence type="ECO:0008006" key="6">
    <source>
        <dbReference type="Google" id="ProtNLM"/>
    </source>
</evidence>
<evidence type="ECO:0000259" key="3">
    <source>
        <dbReference type="Pfam" id="PF21647"/>
    </source>
</evidence>
<feature type="domain" description="DUF936" evidence="2">
    <location>
        <begin position="4"/>
        <end position="126"/>
    </location>
</feature>
<accession>A0A6A4N4C0</accession>
<feature type="compositionally biased region" description="Basic and acidic residues" evidence="1">
    <location>
        <begin position="509"/>
        <end position="523"/>
    </location>
</feature>
<comment type="caution">
    <text evidence="4">The sequence shown here is derived from an EMBL/GenBank/DDBJ whole genome shotgun (WGS) entry which is preliminary data.</text>
</comment>
<protein>
    <recommendedName>
        <fullName evidence="6">DUF936 family protein</fullName>
    </recommendedName>
</protein>
<evidence type="ECO:0000313" key="4">
    <source>
        <dbReference type="EMBL" id="KAE9584940.1"/>
    </source>
</evidence>
<proteinExistence type="predicted"/>
<evidence type="ECO:0000259" key="2">
    <source>
        <dbReference type="Pfam" id="PF06075"/>
    </source>
</evidence>
<gene>
    <name evidence="4" type="ORF">Lalb_Chr25g0283761</name>
</gene>
<organism evidence="4 5">
    <name type="scientific">Lupinus albus</name>
    <name type="common">White lupine</name>
    <name type="synonym">Lupinus termis</name>
    <dbReference type="NCBI Taxonomy" id="3870"/>
    <lineage>
        <taxon>Eukaryota</taxon>
        <taxon>Viridiplantae</taxon>
        <taxon>Streptophyta</taxon>
        <taxon>Embryophyta</taxon>
        <taxon>Tracheophyta</taxon>
        <taxon>Spermatophyta</taxon>
        <taxon>Magnoliopsida</taxon>
        <taxon>eudicotyledons</taxon>
        <taxon>Gunneridae</taxon>
        <taxon>Pentapetalae</taxon>
        <taxon>rosids</taxon>
        <taxon>fabids</taxon>
        <taxon>Fabales</taxon>
        <taxon>Fabaceae</taxon>
        <taxon>Papilionoideae</taxon>
        <taxon>50 kb inversion clade</taxon>
        <taxon>genistoids sensu lato</taxon>
        <taxon>core genistoids</taxon>
        <taxon>Genisteae</taxon>
        <taxon>Lupinus</taxon>
    </lineage>
</organism>
<evidence type="ECO:0000256" key="1">
    <source>
        <dbReference type="SAM" id="MobiDB-lite"/>
    </source>
</evidence>
<dbReference type="Pfam" id="PF21647">
    <property type="entry name" value="DUF6857"/>
    <property type="match status" value="1"/>
</dbReference>
<feature type="compositionally biased region" description="Polar residues" evidence="1">
    <location>
        <begin position="271"/>
        <end position="293"/>
    </location>
</feature>
<evidence type="ECO:0000313" key="5">
    <source>
        <dbReference type="Proteomes" id="UP000447434"/>
    </source>
</evidence>
<dbReference type="PANTHER" id="PTHR31928:SF7">
    <property type="entry name" value="FACTOR 1-DELTA, PUTATIVE (DUF936)-RELATED"/>
    <property type="match status" value="1"/>
</dbReference>
<feature type="domain" description="DUF6857" evidence="3">
    <location>
        <begin position="301"/>
        <end position="614"/>
    </location>
</feature>
<dbReference type="EMBL" id="WOCE01000025">
    <property type="protein sequence ID" value="KAE9584940.1"/>
    <property type="molecule type" value="Genomic_DNA"/>
</dbReference>
<dbReference type="AlphaFoldDB" id="A0A6A4N4C0"/>
<dbReference type="OrthoDB" id="1888344at2759"/>
<dbReference type="Proteomes" id="UP000447434">
    <property type="component" value="Chromosome 25"/>
</dbReference>